<protein>
    <submittedName>
        <fullName evidence="3">GDSL esterase/lipase</fullName>
    </submittedName>
</protein>
<dbReference type="Pfam" id="PF00657">
    <property type="entry name" value="Lipase_GDSL"/>
    <property type="match status" value="1"/>
</dbReference>
<name>A0ABD1A3U1_CARAN</name>
<comment type="caution">
    <text evidence="3">The sequence shown here is derived from an EMBL/GenBank/DDBJ whole genome shotgun (WGS) entry which is preliminary data.</text>
</comment>
<accession>A0ABD1A3U1</accession>
<dbReference type="PANTHER" id="PTHR22835:SF677">
    <property type="entry name" value="ACETYLAJMALAN ESTERASE-LIKE"/>
    <property type="match status" value="1"/>
</dbReference>
<dbReference type="Proteomes" id="UP001558713">
    <property type="component" value="Unassembled WGS sequence"/>
</dbReference>
<organism evidence="3 4">
    <name type="scientific">Cardamine amara subsp. amara</name>
    <dbReference type="NCBI Taxonomy" id="228776"/>
    <lineage>
        <taxon>Eukaryota</taxon>
        <taxon>Viridiplantae</taxon>
        <taxon>Streptophyta</taxon>
        <taxon>Embryophyta</taxon>
        <taxon>Tracheophyta</taxon>
        <taxon>Spermatophyta</taxon>
        <taxon>Magnoliopsida</taxon>
        <taxon>eudicotyledons</taxon>
        <taxon>Gunneridae</taxon>
        <taxon>Pentapetalae</taxon>
        <taxon>rosids</taxon>
        <taxon>malvids</taxon>
        <taxon>Brassicales</taxon>
        <taxon>Brassicaceae</taxon>
        <taxon>Cardamineae</taxon>
        <taxon>Cardamine</taxon>
    </lineage>
</organism>
<reference evidence="3 4" key="1">
    <citation type="submission" date="2024-04" db="EMBL/GenBank/DDBJ databases">
        <title>Genome assembly C_amara_ONT_v2.</title>
        <authorList>
            <person name="Yant L."/>
            <person name="Moore C."/>
            <person name="Slenker M."/>
        </authorList>
    </citation>
    <scope>NUCLEOTIDE SEQUENCE [LARGE SCALE GENOMIC DNA]</scope>
    <source>
        <tissue evidence="3">Leaf</tissue>
    </source>
</reference>
<gene>
    <name evidence="3" type="ORF">V5N11_002703</name>
</gene>
<dbReference type="InterPro" id="IPR036514">
    <property type="entry name" value="SGNH_hydro_sf"/>
</dbReference>
<dbReference type="Gene3D" id="3.40.50.1110">
    <property type="entry name" value="SGNH hydrolase"/>
    <property type="match status" value="1"/>
</dbReference>
<dbReference type="AlphaFoldDB" id="A0ABD1A3U1"/>
<comment type="similarity">
    <text evidence="1">Belongs to the 'GDSL' lipolytic enzyme family.</text>
</comment>
<evidence type="ECO:0000313" key="4">
    <source>
        <dbReference type="Proteomes" id="UP001558713"/>
    </source>
</evidence>
<keyword evidence="4" id="KW-1185">Reference proteome</keyword>
<dbReference type="EMBL" id="JBANAX010000588">
    <property type="protein sequence ID" value="KAL1201502.1"/>
    <property type="molecule type" value="Genomic_DNA"/>
</dbReference>
<dbReference type="InterPro" id="IPR001087">
    <property type="entry name" value="GDSL"/>
</dbReference>
<proteinExistence type="inferred from homology"/>
<evidence type="ECO:0000256" key="1">
    <source>
        <dbReference type="ARBA" id="ARBA00008668"/>
    </source>
</evidence>
<sequence length="113" mass="12895">MDHNKQLQEAIASLRKEFREVVIIYGDYYYAFEYVLRSAGTFEKSVALKSCCEIGGANNYDGKRQCGAAGVPVCQNPAKFISWDGVHLTQKAYRLMSKFFNTQILSQIKWIRA</sequence>
<keyword evidence="2" id="KW-0325">Glycoprotein</keyword>
<evidence type="ECO:0000313" key="3">
    <source>
        <dbReference type="EMBL" id="KAL1201502.1"/>
    </source>
</evidence>
<dbReference type="PANTHER" id="PTHR22835">
    <property type="entry name" value="ZINC FINGER FYVE DOMAIN CONTAINING PROTEIN"/>
    <property type="match status" value="1"/>
</dbReference>
<evidence type="ECO:0000256" key="2">
    <source>
        <dbReference type="ARBA" id="ARBA00023180"/>
    </source>
</evidence>